<dbReference type="Proteomes" id="UP000012073">
    <property type="component" value="Unassembled WGS sequence"/>
</dbReference>
<protein>
    <submittedName>
        <fullName evidence="1">Uncharacterized protein</fullName>
    </submittedName>
</protein>
<organism evidence="1 2">
    <name type="scientific">Chondrus crispus</name>
    <name type="common">Carrageen Irish moss</name>
    <name type="synonym">Polymorpha crispa</name>
    <dbReference type="NCBI Taxonomy" id="2769"/>
    <lineage>
        <taxon>Eukaryota</taxon>
        <taxon>Rhodophyta</taxon>
        <taxon>Florideophyceae</taxon>
        <taxon>Rhodymeniophycidae</taxon>
        <taxon>Gigartinales</taxon>
        <taxon>Gigartinaceae</taxon>
        <taxon>Chondrus</taxon>
    </lineage>
</organism>
<evidence type="ECO:0000313" key="1">
    <source>
        <dbReference type="EMBL" id="CDF39727.1"/>
    </source>
</evidence>
<dbReference type="RefSeq" id="XP_005710021.1">
    <property type="nucleotide sequence ID" value="XM_005709964.1"/>
</dbReference>
<gene>
    <name evidence="1" type="ORF">CHC_T00006771001</name>
</gene>
<accession>R7QMI7</accession>
<dbReference type="Gramene" id="CDF39727">
    <property type="protein sequence ID" value="CDF39727"/>
    <property type="gene ID" value="CHC_T00006771001"/>
</dbReference>
<dbReference type="AlphaFoldDB" id="R7QMI7"/>
<sequence>MSLLRWSTLPSSLSTQVGYLFSSRFVLAVLPQFRAGVVRYCVRKTIRSAVRPVSLSWVSSHPLPGLPWASTYVTAARSFFFHRHLVKGVLTSFCPTALGPGSHSRRQRHRCACGSSCLARYAARRGCQAAADPEVGSAAGKRCRAEKDRVRNDLSCKDGVDPIQYSRKPFRAYHFEYACTQPLKSLACSPLLL</sequence>
<keyword evidence="2" id="KW-1185">Reference proteome</keyword>
<name>R7QMI7_CHOCR</name>
<proteinExistence type="predicted"/>
<dbReference type="EMBL" id="HG002070">
    <property type="protein sequence ID" value="CDF39727.1"/>
    <property type="molecule type" value="Genomic_DNA"/>
</dbReference>
<evidence type="ECO:0000313" key="2">
    <source>
        <dbReference type="Proteomes" id="UP000012073"/>
    </source>
</evidence>
<reference evidence="2" key="1">
    <citation type="journal article" date="2013" name="Proc. Natl. Acad. Sci. U.S.A.">
        <title>Genome structure and metabolic features in the red seaweed Chondrus crispus shed light on evolution of the Archaeplastida.</title>
        <authorList>
            <person name="Collen J."/>
            <person name="Porcel B."/>
            <person name="Carre W."/>
            <person name="Ball S.G."/>
            <person name="Chaparro C."/>
            <person name="Tonon T."/>
            <person name="Barbeyron T."/>
            <person name="Michel G."/>
            <person name="Noel B."/>
            <person name="Valentin K."/>
            <person name="Elias M."/>
            <person name="Artiguenave F."/>
            <person name="Arun A."/>
            <person name="Aury J.M."/>
            <person name="Barbosa-Neto J.F."/>
            <person name="Bothwell J.H."/>
            <person name="Bouget F.Y."/>
            <person name="Brillet L."/>
            <person name="Cabello-Hurtado F."/>
            <person name="Capella-Gutierrez S."/>
            <person name="Charrier B."/>
            <person name="Cladiere L."/>
            <person name="Cock J.M."/>
            <person name="Coelho S.M."/>
            <person name="Colleoni C."/>
            <person name="Czjzek M."/>
            <person name="Da Silva C."/>
            <person name="Delage L."/>
            <person name="Denoeud F."/>
            <person name="Deschamps P."/>
            <person name="Dittami S.M."/>
            <person name="Gabaldon T."/>
            <person name="Gachon C.M."/>
            <person name="Groisillier A."/>
            <person name="Herve C."/>
            <person name="Jabbari K."/>
            <person name="Katinka M."/>
            <person name="Kloareg B."/>
            <person name="Kowalczyk N."/>
            <person name="Labadie K."/>
            <person name="Leblanc C."/>
            <person name="Lopez P.J."/>
            <person name="McLachlan D.H."/>
            <person name="Meslet-Cladiere L."/>
            <person name="Moustafa A."/>
            <person name="Nehr Z."/>
            <person name="Nyvall Collen P."/>
            <person name="Panaud O."/>
            <person name="Partensky F."/>
            <person name="Poulain J."/>
            <person name="Rensing S.A."/>
            <person name="Rousvoal S."/>
            <person name="Samson G."/>
            <person name="Symeonidi A."/>
            <person name="Weissenbach J."/>
            <person name="Zambounis A."/>
            <person name="Wincker P."/>
            <person name="Boyen C."/>
        </authorList>
    </citation>
    <scope>NUCLEOTIDE SEQUENCE [LARGE SCALE GENOMIC DNA]</scope>
    <source>
        <strain evidence="2">cv. Stackhouse</strain>
    </source>
</reference>
<dbReference type="GeneID" id="17317749"/>
<dbReference type="KEGG" id="ccp:CHC_T00006771001"/>